<comment type="caution">
    <text evidence="1">The sequence shown here is derived from an EMBL/GenBank/DDBJ whole genome shotgun (WGS) entry which is preliminary data.</text>
</comment>
<sequence>MDIRYLLNDDREHTNDGADASPFQADYSMFDEGWEVEVIRGHYEGESVIASIRQNNALLDEVKETSESDHVE</sequence>
<name>A0A9P6PJC9_9FUNG</name>
<organism evidence="1 2">
    <name type="scientific">Mortierella polycephala</name>
    <dbReference type="NCBI Taxonomy" id="41804"/>
    <lineage>
        <taxon>Eukaryota</taxon>
        <taxon>Fungi</taxon>
        <taxon>Fungi incertae sedis</taxon>
        <taxon>Mucoromycota</taxon>
        <taxon>Mortierellomycotina</taxon>
        <taxon>Mortierellomycetes</taxon>
        <taxon>Mortierellales</taxon>
        <taxon>Mortierellaceae</taxon>
        <taxon>Mortierella</taxon>
    </lineage>
</organism>
<keyword evidence="2" id="KW-1185">Reference proteome</keyword>
<protein>
    <submittedName>
        <fullName evidence="1">Uncharacterized protein</fullName>
    </submittedName>
</protein>
<evidence type="ECO:0000313" key="1">
    <source>
        <dbReference type="EMBL" id="KAG0247114.1"/>
    </source>
</evidence>
<proteinExistence type="predicted"/>
<dbReference type="EMBL" id="JAAAJA010001593">
    <property type="protein sequence ID" value="KAG0247114.1"/>
    <property type="molecule type" value="Genomic_DNA"/>
</dbReference>
<dbReference type="AlphaFoldDB" id="A0A9P6PJC9"/>
<accession>A0A9P6PJC9</accession>
<reference evidence="1" key="1">
    <citation type="journal article" date="2020" name="Fungal Divers.">
        <title>Resolving the Mortierellaceae phylogeny through synthesis of multi-gene phylogenetics and phylogenomics.</title>
        <authorList>
            <person name="Vandepol N."/>
            <person name="Liber J."/>
            <person name="Desiro A."/>
            <person name="Na H."/>
            <person name="Kennedy M."/>
            <person name="Barry K."/>
            <person name="Grigoriev I.V."/>
            <person name="Miller A.N."/>
            <person name="O'Donnell K."/>
            <person name="Stajich J.E."/>
            <person name="Bonito G."/>
        </authorList>
    </citation>
    <scope>NUCLEOTIDE SEQUENCE</scope>
    <source>
        <strain evidence="1">KOD948</strain>
    </source>
</reference>
<evidence type="ECO:0000313" key="2">
    <source>
        <dbReference type="Proteomes" id="UP000726737"/>
    </source>
</evidence>
<dbReference type="Proteomes" id="UP000726737">
    <property type="component" value="Unassembled WGS sequence"/>
</dbReference>
<gene>
    <name evidence="1" type="ORF">BG011_001997</name>
</gene>
<feature type="non-terminal residue" evidence="1">
    <location>
        <position position="72"/>
    </location>
</feature>